<dbReference type="InterPro" id="IPR027839">
    <property type="entry name" value="DUF4432"/>
</dbReference>
<gene>
    <name evidence="4" type="ORF">ADIS_4426</name>
</gene>
<dbReference type="AlphaFoldDB" id="R7ZMD2"/>
<proteinExistence type="predicted"/>
<dbReference type="STRING" id="1232681.ADIS_4426"/>
<evidence type="ECO:0000256" key="2">
    <source>
        <dbReference type="ARBA" id="ARBA00011245"/>
    </source>
</evidence>
<organism evidence="4 5">
    <name type="scientific">Lunatimonas lonarensis</name>
    <dbReference type="NCBI Taxonomy" id="1232681"/>
    <lineage>
        <taxon>Bacteria</taxon>
        <taxon>Pseudomonadati</taxon>
        <taxon>Bacteroidota</taxon>
        <taxon>Cytophagia</taxon>
        <taxon>Cytophagales</taxon>
        <taxon>Cyclobacteriaceae</taxon>
    </lineage>
</organism>
<dbReference type="PATRIC" id="fig|1288963.3.peg.4415"/>
<dbReference type="OrthoDB" id="9791280at2"/>
<dbReference type="InterPro" id="IPR014718">
    <property type="entry name" value="GH-type_carb-bd"/>
</dbReference>
<comment type="subunit">
    <text evidence="2">Monomer.</text>
</comment>
<dbReference type="EMBL" id="AQHR01000110">
    <property type="protein sequence ID" value="EON75255.1"/>
    <property type="molecule type" value="Genomic_DNA"/>
</dbReference>
<reference evidence="4 5" key="1">
    <citation type="submission" date="2013-02" db="EMBL/GenBank/DDBJ databases">
        <title>A novel strain isolated from Lonar lake, Maharashtra, India.</title>
        <authorList>
            <person name="Singh A."/>
        </authorList>
    </citation>
    <scope>NUCLEOTIDE SEQUENCE [LARGE SCALE GENOMIC DNA]</scope>
    <source>
        <strain evidence="4 5">AK24</strain>
    </source>
</reference>
<dbReference type="Proteomes" id="UP000013909">
    <property type="component" value="Unassembled WGS sequence"/>
</dbReference>
<evidence type="ECO:0000313" key="4">
    <source>
        <dbReference type="EMBL" id="EON75255.1"/>
    </source>
</evidence>
<protein>
    <recommendedName>
        <fullName evidence="6">DUF4432 domain-containing protein</fullName>
    </recommendedName>
</protein>
<comment type="cofactor">
    <cofactor evidence="1">
        <name>Ca(2+)</name>
        <dbReference type="ChEBI" id="CHEBI:29108"/>
    </cofactor>
</comment>
<evidence type="ECO:0008006" key="6">
    <source>
        <dbReference type="Google" id="ProtNLM"/>
    </source>
</evidence>
<dbReference type="RefSeq" id="WP_010856539.1">
    <property type="nucleotide sequence ID" value="NZ_AQHR01000110.1"/>
</dbReference>
<sequence>MEKNAEELLRRLQGKVGNRCQVGGIELAVLDNGPARGSRIAWIDTGAGLRYKVLLDRGMDIAEAFYQQHSLAWMSHSGPVNPQPMSDRGIDWLRTFAGGLITTCGLSHTGGPEEDSHGNRGLHGRISNTPAELIQVDQPDPLIGKMDFCLVGEIFESQVFGPHLLLRRKISGVLGIPALRVEDEVINRGNTQAPHMLLYHLNLGWPLLDEGAEIVWSGNWHSRDQDPNNRIFNPSNNFKACPAPRSDHAGSGEDVAFIDVEADRNGRCFTGVYNPSLGFALQIVFEKKQLPWLINWQHWGELEYVMALEPGTNPPIGQAKAREEGTLIFMEPGESRSYRLDFQILTEPEPIEQFLKINSK</sequence>
<dbReference type="CDD" id="cd09023">
    <property type="entry name" value="Aldose_epim_Ec_c4013"/>
    <property type="match status" value="1"/>
</dbReference>
<evidence type="ECO:0000313" key="5">
    <source>
        <dbReference type="Proteomes" id="UP000013909"/>
    </source>
</evidence>
<dbReference type="Pfam" id="PF14486">
    <property type="entry name" value="DUF4432"/>
    <property type="match status" value="1"/>
</dbReference>
<keyword evidence="5" id="KW-1185">Reference proteome</keyword>
<name>R7ZMD2_9BACT</name>
<dbReference type="GO" id="GO:0030246">
    <property type="term" value="F:carbohydrate binding"/>
    <property type="evidence" value="ECO:0007669"/>
    <property type="project" value="InterPro"/>
</dbReference>
<keyword evidence="3" id="KW-0106">Calcium</keyword>
<accession>R7ZMD2</accession>
<comment type="caution">
    <text evidence="4">The sequence shown here is derived from an EMBL/GenBank/DDBJ whole genome shotgun (WGS) entry which is preliminary data.</text>
</comment>
<dbReference type="Gene3D" id="2.70.98.10">
    <property type="match status" value="1"/>
</dbReference>
<evidence type="ECO:0000256" key="3">
    <source>
        <dbReference type="ARBA" id="ARBA00022837"/>
    </source>
</evidence>
<evidence type="ECO:0000256" key="1">
    <source>
        <dbReference type="ARBA" id="ARBA00001913"/>
    </source>
</evidence>